<name>A0ABT3T6M1_9GAMM</name>
<dbReference type="Gene3D" id="3.40.50.720">
    <property type="entry name" value="NAD(P)-binding Rossmann-like Domain"/>
    <property type="match status" value="1"/>
</dbReference>
<dbReference type="PANTHER" id="PTHR42760">
    <property type="entry name" value="SHORT-CHAIN DEHYDROGENASES/REDUCTASES FAMILY MEMBER"/>
    <property type="match status" value="1"/>
</dbReference>
<dbReference type="Proteomes" id="UP001143304">
    <property type="component" value="Unassembled WGS sequence"/>
</dbReference>
<gene>
    <name evidence="2" type="ORF">EYC82_11185</name>
</gene>
<proteinExistence type="inferred from homology"/>
<dbReference type="EMBL" id="SHNO01000001">
    <property type="protein sequence ID" value="MCX2977918.1"/>
    <property type="molecule type" value="Genomic_DNA"/>
</dbReference>
<keyword evidence="3" id="KW-1185">Reference proteome</keyword>
<comment type="caution">
    <text evidence="2">The sequence shown here is derived from an EMBL/GenBank/DDBJ whole genome shotgun (WGS) entry which is preliminary data.</text>
</comment>
<evidence type="ECO:0000313" key="3">
    <source>
        <dbReference type="Proteomes" id="UP001143304"/>
    </source>
</evidence>
<comment type="similarity">
    <text evidence="1">Belongs to the short-chain dehydrogenases/reductases (SDR) family.</text>
</comment>
<evidence type="ECO:0000313" key="2">
    <source>
        <dbReference type="EMBL" id="MCX2977918.1"/>
    </source>
</evidence>
<accession>A0ABT3T6M1</accession>
<dbReference type="PRINTS" id="PR00081">
    <property type="entry name" value="GDHRDH"/>
</dbReference>
<sequence>MSDVLGYKGKNVVITGAASGMGQAAAQLLVDLGAEVYALDIAEISAPVAAAIRVDMKDGDSIDKAVAQLPSDIHALFNCAGVPSPPFSAEETVLINFAGLRYLTEALVDRMGNGSGIASIASTAGMGWRPNLALVKEFLALDNSHSAAVQWLQANADKVPDGYGFSKQCIIVYTMHMARELAKKGIRINCIAPSPTDSGFMKILKGEGQIPDEAVELFLPSNGQYATGAEMGAPLVMLNSALASFVSGNNLPVDFGYCAEVTMAQRDDLLGIA</sequence>
<dbReference type="SUPFAM" id="SSF51735">
    <property type="entry name" value="NAD(P)-binding Rossmann-fold domains"/>
    <property type="match status" value="1"/>
</dbReference>
<dbReference type="InterPro" id="IPR036291">
    <property type="entry name" value="NAD(P)-bd_dom_sf"/>
</dbReference>
<dbReference type="InterPro" id="IPR002347">
    <property type="entry name" value="SDR_fam"/>
</dbReference>
<evidence type="ECO:0000256" key="1">
    <source>
        <dbReference type="ARBA" id="ARBA00006484"/>
    </source>
</evidence>
<dbReference type="RefSeq" id="WP_279249622.1">
    <property type="nucleotide sequence ID" value="NZ_SHNO01000001.1"/>
</dbReference>
<organism evidence="2 3">
    <name type="scientific">Candidatus Marimicrobium litorale</name>
    <dbReference type="NCBI Taxonomy" id="2518991"/>
    <lineage>
        <taxon>Bacteria</taxon>
        <taxon>Pseudomonadati</taxon>
        <taxon>Pseudomonadota</taxon>
        <taxon>Gammaproteobacteria</taxon>
        <taxon>Cellvibrionales</taxon>
        <taxon>Halieaceae</taxon>
        <taxon>Marimicrobium</taxon>
    </lineage>
</organism>
<protein>
    <submittedName>
        <fullName evidence="2">SDR family oxidoreductase</fullName>
    </submittedName>
</protein>
<reference evidence="2" key="1">
    <citation type="submission" date="2019-02" db="EMBL/GenBank/DDBJ databases">
        <authorList>
            <person name="Li S.-H."/>
        </authorList>
    </citation>
    <scope>NUCLEOTIDE SEQUENCE</scope>
    <source>
        <strain evidence="2">IMCC11814</strain>
    </source>
</reference>
<dbReference type="Pfam" id="PF13561">
    <property type="entry name" value="adh_short_C2"/>
    <property type="match status" value="1"/>
</dbReference>